<dbReference type="InterPro" id="IPR000086">
    <property type="entry name" value="NUDIX_hydrolase_dom"/>
</dbReference>
<dbReference type="InterPro" id="IPR020084">
    <property type="entry name" value="NUDIX_hydrolase_CS"/>
</dbReference>
<evidence type="ECO:0000256" key="1">
    <source>
        <dbReference type="ARBA" id="ARBA00001946"/>
    </source>
</evidence>
<evidence type="ECO:0000313" key="5">
    <source>
        <dbReference type="Proteomes" id="UP001604282"/>
    </source>
</evidence>
<reference evidence="4 5" key="1">
    <citation type="submission" date="2024-10" db="EMBL/GenBank/DDBJ databases">
        <title>The Natural Products Discovery Center: Release of the First 8490 Sequenced Strains for Exploring Actinobacteria Biosynthetic Diversity.</title>
        <authorList>
            <person name="Kalkreuter E."/>
            <person name="Kautsar S.A."/>
            <person name="Yang D."/>
            <person name="Bader C.D."/>
            <person name="Teijaro C.N."/>
            <person name="Fluegel L."/>
            <person name="Davis C.M."/>
            <person name="Simpson J.R."/>
            <person name="Lauterbach L."/>
            <person name="Steele A.D."/>
            <person name="Gui C."/>
            <person name="Meng S."/>
            <person name="Li G."/>
            <person name="Viehrig K."/>
            <person name="Ye F."/>
            <person name="Su P."/>
            <person name="Kiefer A.F."/>
            <person name="Nichols A."/>
            <person name="Cepeda A.J."/>
            <person name="Yan W."/>
            <person name="Fan B."/>
            <person name="Jiang Y."/>
            <person name="Adhikari A."/>
            <person name="Zheng C.-J."/>
            <person name="Schuster L."/>
            <person name="Cowan T.M."/>
            <person name="Smanski M.J."/>
            <person name="Chevrette M.G."/>
            <person name="De Carvalho L.P.S."/>
            <person name="Shen B."/>
        </authorList>
    </citation>
    <scope>NUCLEOTIDE SEQUENCE [LARGE SCALE GENOMIC DNA]</scope>
    <source>
        <strain evidence="4 5">NPDC048229</strain>
    </source>
</reference>
<gene>
    <name evidence="4" type="ORF">ACGFYS_33320</name>
</gene>
<accession>A0ABW7C3W9</accession>
<evidence type="ECO:0000256" key="2">
    <source>
        <dbReference type="ARBA" id="ARBA00022801"/>
    </source>
</evidence>
<organism evidence="4 5">
    <name type="scientific">Streptomyces omiyaensis</name>
    <dbReference type="NCBI Taxonomy" id="68247"/>
    <lineage>
        <taxon>Bacteria</taxon>
        <taxon>Bacillati</taxon>
        <taxon>Actinomycetota</taxon>
        <taxon>Actinomycetes</taxon>
        <taxon>Kitasatosporales</taxon>
        <taxon>Streptomycetaceae</taxon>
        <taxon>Streptomyces</taxon>
    </lineage>
</organism>
<comment type="caution">
    <text evidence="4">The sequence shown here is derived from an EMBL/GenBank/DDBJ whole genome shotgun (WGS) entry which is preliminary data.</text>
</comment>
<dbReference type="PANTHER" id="PTHR43046">
    <property type="entry name" value="GDP-MANNOSE MANNOSYL HYDROLASE"/>
    <property type="match status" value="1"/>
</dbReference>
<dbReference type="InterPro" id="IPR015797">
    <property type="entry name" value="NUDIX_hydrolase-like_dom_sf"/>
</dbReference>
<protein>
    <submittedName>
        <fullName evidence="4">NUDIX domain-containing protein</fullName>
    </submittedName>
</protein>
<sequence length="158" mass="17423">MSNVHRSITHVMVLLRHPADGRVLTVRHQPRTGHSPGLLTVVGGRLEADEFFDAGAARELAEETGVLITPGRLECCPLVHLHAADGERVTGVVFLAREWEGEPYNREPDTHSELVWVDPASPPDDCHPFTREILRFFAAGHRYANVIAPELAVGGEPR</sequence>
<evidence type="ECO:0000259" key="3">
    <source>
        <dbReference type="PROSITE" id="PS51462"/>
    </source>
</evidence>
<dbReference type="SUPFAM" id="SSF55811">
    <property type="entry name" value="Nudix"/>
    <property type="match status" value="1"/>
</dbReference>
<dbReference type="Gene3D" id="3.90.79.10">
    <property type="entry name" value="Nucleoside Triphosphate Pyrophosphohydrolase"/>
    <property type="match status" value="1"/>
</dbReference>
<dbReference type="Proteomes" id="UP001604282">
    <property type="component" value="Unassembled WGS sequence"/>
</dbReference>
<proteinExistence type="predicted"/>
<dbReference type="RefSeq" id="WP_392014847.1">
    <property type="nucleotide sequence ID" value="NZ_JBIBSS010000023.1"/>
</dbReference>
<feature type="domain" description="Nudix hydrolase" evidence="3">
    <location>
        <begin position="6"/>
        <end position="139"/>
    </location>
</feature>
<dbReference type="PROSITE" id="PS00893">
    <property type="entry name" value="NUDIX_BOX"/>
    <property type="match status" value="1"/>
</dbReference>
<dbReference type="Pfam" id="PF00293">
    <property type="entry name" value="NUDIX"/>
    <property type="match status" value="1"/>
</dbReference>
<dbReference type="PROSITE" id="PS51462">
    <property type="entry name" value="NUDIX"/>
    <property type="match status" value="1"/>
</dbReference>
<keyword evidence="5" id="KW-1185">Reference proteome</keyword>
<keyword evidence="2" id="KW-0378">Hydrolase</keyword>
<dbReference type="EMBL" id="JBICZW010000034">
    <property type="protein sequence ID" value="MFG3193802.1"/>
    <property type="molecule type" value="Genomic_DNA"/>
</dbReference>
<comment type="cofactor">
    <cofactor evidence="1">
        <name>Mg(2+)</name>
        <dbReference type="ChEBI" id="CHEBI:18420"/>
    </cofactor>
</comment>
<dbReference type="PANTHER" id="PTHR43046:SF16">
    <property type="entry name" value="ADP-RIBOSE PYROPHOSPHATASE YJHB-RELATED"/>
    <property type="match status" value="1"/>
</dbReference>
<name>A0ABW7C3W9_9ACTN</name>
<evidence type="ECO:0000313" key="4">
    <source>
        <dbReference type="EMBL" id="MFG3193802.1"/>
    </source>
</evidence>